<dbReference type="InterPro" id="IPR017850">
    <property type="entry name" value="Alkaline_phosphatase_core_sf"/>
</dbReference>
<comment type="caution">
    <text evidence="1">The sequence shown here is derived from an EMBL/GenBank/DDBJ whole genome shotgun (WGS) entry which is preliminary data.</text>
</comment>
<reference evidence="2" key="1">
    <citation type="journal article" date="2019" name="Int. J. Syst. Evol. Microbiol.">
        <title>The Global Catalogue of Microorganisms (GCM) 10K type strain sequencing project: providing services to taxonomists for standard genome sequencing and annotation.</title>
        <authorList>
            <consortium name="The Broad Institute Genomics Platform"/>
            <consortium name="The Broad Institute Genome Sequencing Center for Infectious Disease"/>
            <person name="Wu L."/>
            <person name="Ma J."/>
        </authorList>
    </citation>
    <scope>NUCLEOTIDE SEQUENCE [LARGE SCALE GENOMIC DNA]</scope>
    <source>
        <strain evidence="2">CCUG 57942</strain>
    </source>
</reference>
<dbReference type="RefSeq" id="WP_377089254.1">
    <property type="nucleotide sequence ID" value="NZ_JBHSJL010000014.1"/>
</dbReference>
<evidence type="ECO:0000313" key="1">
    <source>
        <dbReference type="EMBL" id="MFD2157678.1"/>
    </source>
</evidence>
<dbReference type="Proteomes" id="UP001597389">
    <property type="component" value="Unassembled WGS sequence"/>
</dbReference>
<keyword evidence="2" id="KW-1185">Reference proteome</keyword>
<dbReference type="EMBL" id="JBHUJB010000011">
    <property type="protein sequence ID" value="MFD2157678.1"/>
    <property type="molecule type" value="Genomic_DNA"/>
</dbReference>
<dbReference type="Gene3D" id="3.40.720.10">
    <property type="entry name" value="Alkaline Phosphatase, subunit A"/>
    <property type="match status" value="1"/>
</dbReference>
<protein>
    <recommendedName>
        <fullName evidence="3">DUF4976 domain-containing protein</fullName>
    </recommendedName>
</protein>
<evidence type="ECO:0000313" key="2">
    <source>
        <dbReference type="Proteomes" id="UP001597389"/>
    </source>
</evidence>
<name>A0ABW4Z6S7_9BACT</name>
<proteinExistence type="predicted"/>
<dbReference type="SUPFAM" id="SSF53649">
    <property type="entry name" value="Alkaline phosphatase-like"/>
    <property type="match status" value="1"/>
</dbReference>
<organism evidence="1 2">
    <name type="scientific">Rubritalea tangerina</name>
    <dbReference type="NCBI Taxonomy" id="430798"/>
    <lineage>
        <taxon>Bacteria</taxon>
        <taxon>Pseudomonadati</taxon>
        <taxon>Verrucomicrobiota</taxon>
        <taxon>Verrucomicrobiia</taxon>
        <taxon>Verrucomicrobiales</taxon>
        <taxon>Rubritaleaceae</taxon>
        <taxon>Rubritalea</taxon>
    </lineage>
</organism>
<gene>
    <name evidence="1" type="ORF">ACFSW8_02070</name>
</gene>
<accession>A0ABW4Z6S7</accession>
<evidence type="ECO:0008006" key="3">
    <source>
        <dbReference type="Google" id="ProtNLM"/>
    </source>
</evidence>
<sequence>MLKNPNAEWPHLALCTHKRGNHTVRSKHFRYIRYQDGSEELYDHRSDPHEWNNLVVSSPQTAQNTIKKLSPALPKSEAPTGPSYYAGSALMKLDGDKYQWATRKNAQGNPEFQNANKLKQKA</sequence>